<proteinExistence type="inferred from homology"/>
<reference evidence="5" key="1">
    <citation type="journal article" date="2017" name="Nat. Microbiol.">
        <title>Global analysis of biosynthetic gene clusters reveals vast potential of secondary metabolite production in Penicillium species.</title>
        <authorList>
            <person name="Nielsen J.C."/>
            <person name="Grijseels S."/>
            <person name="Prigent S."/>
            <person name="Ji B."/>
            <person name="Dainat J."/>
            <person name="Nielsen K.F."/>
            <person name="Frisvad J.C."/>
            <person name="Workman M."/>
            <person name="Nielsen J."/>
        </authorList>
    </citation>
    <scope>NUCLEOTIDE SEQUENCE [LARGE SCALE GENOMIC DNA]</scope>
    <source>
        <strain evidence="5">IBT 31321</strain>
    </source>
</reference>
<dbReference type="Proteomes" id="UP000191500">
    <property type="component" value="Unassembled WGS sequence"/>
</dbReference>
<dbReference type="AlphaFoldDB" id="A0A1V6US18"/>
<dbReference type="InterPro" id="IPR011032">
    <property type="entry name" value="GroES-like_sf"/>
</dbReference>
<dbReference type="SUPFAM" id="SSF51735">
    <property type="entry name" value="NAD(P)-binding Rossmann-fold domains"/>
    <property type="match status" value="1"/>
</dbReference>
<dbReference type="InterPro" id="IPR047122">
    <property type="entry name" value="Trans-enoyl_RdTase-like"/>
</dbReference>
<gene>
    <name evidence="4" type="ORF">PENCOP_c005G07454</name>
</gene>
<evidence type="ECO:0000259" key="3">
    <source>
        <dbReference type="SMART" id="SM00829"/>
    </source>
</evidence>
<dbReference type="InterPro" id="IPR013154">
    <property type="entry name" value="ADH-like_N"/>
</dbReference>
<organism evidence="4 5">
    <name type="scientific">Penicillium coprophilum</name>
    <dbReference type="NCBI Taxonomy" id="36646"/>
    <lineage>
        <taxon>Eukaryota</taxon>
        <taxon>Fungi</taxon>
        <taxon>Dikarya</taxon>
        <taxon>Ascomycota</taxon>
        <taxon>Pezizomycotina</taxon>
        <taxon>Eurotiomycetes</taxon>
        <taxon>Eurotiomycetidae</taxon>
        <taxon>Eurotiales</taxon>
        <taxon>Aspergillaceae</taxon>
        <taxon>Penicillium</taxon>
    </lineage>
</organism>
<protein>
    <recommendedName>
        <fullName evidence="3">Enoyl reductase (ER) domain-containing protein</fullName>
    </recommendedName>
</protein>
<dbReference type="Pfam" id="PF08240">
    <property type="entry name" value="ADH_N"/>
    <property type="match status" value="1"/>
</dbReference>
<dbReference type="CDD" id="cd08249">
    <property type="entry name" value="enoyl_reductase_like"/>
    <property type="match status" value="1"/>
</dbReference>
<dbReference type="PANTHER" id="PTHR45348:SF5">
    <property type="entry name" value="OXIDOREDUCTASE, PUTATIVE (AFU_ORTHOLOGUE AFUA_8G01420)-RELATED"/>
    <property type="match status" value="1"/>
</dbReference>
<evidence type="ECO:0000256" key="2">
    <source>
        <dbReference type="ARBA" id="ARBA00023002"/>
    </source>
</evidence>
<name>A0A1V6US18_9EURO</name>
<comment type="caution">
    <text evidence="4">The sequence shown here is derived from an EMBL/GenBank/DDBJ whole genome shotgun (WGS) entry which is preliminary data.</text>
</comment>
<evidence type="ECO:0000256" key="1">
    <source>
        <dbReference type="ARBA" id="ARBA00008072"/>
    </source>
</evidence>
<dbReference type="SUPFAM" id="SSF50129">
    <property type="entry name" value="GroES-like"/>
    <property type="match status" value="1"/>
</dbReference>
<accession>A0A1V6US18</accession>
<evidence type="ECO:0000313" key="4">
    <source>
        <dbReference type="EMBL" id="OQE41205.1"/>
    </source>
</evidence>
<dbReference type="GO" id="GO:0016651">
    <property type="term" value="F:oxidoreductase activity, acting on NAD(P)H"/>
    <property type="evidence" value="ECO:0007669"/>
    <property type="project" value="InterPro"/>
</dbReference>
<dbReference type="SMART" id="SM00829">
    <property type="entry name" value="PKS_ER"/>
    <property type="match status" value="1"/>
</dbReference>
<comment type="similarity">
    <text evidence="1">Belongs to the zinc-containing alcohol dehydrogenase family.</text>
</comment>
<dbReference type="Gene3D" id="3.90.180.10">
    <property type="entry name" value="Medium-chain alcohol dehydrogenases, catalytic domain"/>
    <property type="match status" value="1"/>
</dbReference>
<keyword evidence="2" id="KW-0560">Oxidoreductase</keyword>
<feature type="domain" description="Enoyl reductase (ER)" evidence="3">
    <location>
        <begin position="8"/>
        <end position="256"/>
    </location>
</feature>
<dbReference type="PANTHER" id="PTHR45348">
    <property type="entry name" value="HYPOTHETICAL OXIDOREDUCTASE (EUROFUNG)"/>
    <property type="match status" value="1"/>
</dbReference>
<dbReference type="Gene3D" id="3.40.50.720">
    <property type="entry name" value="NAD(P)-binding Rossmann-like Domain"/>
    <property type="match status" value="1"/>
</dbReference>
<evidence type="ECO:0000313" key="5">
    <source>
        <dbReference type="Proteomes" id="UP000191500"/>
    </source>
</evidence>
<dbReference type="STRING" id="36646.A0A1V6US18"/>
<sequence>MKSAFYDGTLSVEVRDIPVPAPRPGQILIRTIVSGTNPKDWKDPKYWSPADAPPANHGDDIAGYVEALGEGVTGFSPGDRVAAFHEMNTEFGSYAEYSISWAHSTFHIPPHVSFEEAATIPLASMTASLALYQDLNLPLPWNPAKGRLPLIIYGGSSAVGAFAIKLAVLSNIHPIAAVAGKGGDFTRSLLDESKGDVVIDYRKGHDHVVSELRKGVGNDATRAFDAVSEHGSTEAIGEVLGKGGQITTVLTPEMVVGGRVDSGLSEILFTLVGRVHQDSSSRLTDDPSALLGDPEFGAVFFHFVGILLAQRRFNGHPFEVIDKGLLKGVDTALDLLKAKKLSARKAVIRISANE</sequence>
<keyword evidence="5" id="KW-1185">Reference proteome</keyword>
<dbReference type="EMBL" id="MDDG01000005">
    <property type="protein sequence ID" value="OQE41205.1"/>
    <property type="molecule type" value="Genomic_DNA"/>
</dbReference>
<dbReference type="InterPro" id="IPR036291">
    <property type="entry name" value="NAD(P)-bd_dom_sf"/>
</dbReference>
<dbReference type="InterPro" id="IPR020843">
    <property type="entry name" value="ER"/>
</dbReference>